<dbReference type="GO" id="GO:0016301">
    <property type="term" value="F:kinase activity"/>
    <property type="evidence" value="ECO:0007669"/>
    <property type="project" value="UniProtKB-KW"/>
</dbReference>
<feature type="compositionally biased region" description="Low complexity" evidence="2">
    <location>
        <begin position="9"/>
        <end position="22"/>
    </location>
</feature>
<comment type="caution">
    <text evidence="4">The sequence shown here is derived from an EMBL/GenBank/DDBJ whole genome shotgun (WGS) entry which is preliminary data.</text>
</comment>
<evidence type="ECO:0000256" key="1">
    <source>
        <dbReference type="SAM" id="Coils"/>
    </source>
</evidence>
<keyword evidence="5" id="KW-1185">Reference proteome</keyword>
<keyword evidence="1" id="KW-0175">Coiled coil</keyword>
<name>A0ABS2L5S2_9MICO</name>
<dbReference type="SUPFAM" id="SSF53955">
    <property type="entry name" value="Lysozyme-like"/>
    <property type="match status" value="1"/>
</dbReference>
<organism evidence="4 5">
    <name type="scientific">Subtercola frigoramans</name>
    <dbReference type="NCBI Taxonomy" id="120298"/>
    <lineage>
        <taxon>Bacteria</taxon>
        <taxon>Bacillati</taxon>
        <taxon>Actinomycetota</taxon>
        <taxon>Actinomycetes</taxon>
        <taxon>Micrococcales</taxon>
        <taxon>Microbacteriaceae</taxon>
        <taxon>Subtercola</taxon>
    </lineage>
</organism>
<gene>
    <name evidence="4" type="ORF">JOE66_002082</name>
</gene>
<keyword evidence="3" id="KW-0472">Membrane</keyword>
<keyword evidence="4" id="KW-0808">Transferase</keyword>
<reference evidence="4 5" key="1">
    <citation type="submission" date="2021-01" db="EMBL/GenBank/DDBJ databases">
        <title>Sequencing the genomes of 1000 actinobacteria strains.</title>
        <authorList>
            <person name="Klenk H.-P."/>
        </authorList>
    </citation>
    <scope>NUCLEOTIDE SEQUENCE [LARGE SCALE GENOMIC DNA]</scope>
    <source>
        <strain evidence="4 5">DSM 13057</strain>
    </source>
</reference>
<sequence length="290" mass="29909">MHSRHTESDQSTATAATSTDTATNRRALRRGVRRFATKKIIIASALVATGILVGSGFLAQSSIASSEKAASSQRTEQALAATVEKSRVVAQAQDTLARADQVVALATAKVDTTTLSTSIASLTNYSALDAPAVTALTVQTEFQAQQVKAAADEADRIAAEAAAAAAEKAEADAQAAAAAAAEALAQTNTVDGAKAAAASIASSQYGWGDSQFSCLASLWQKESGWSYQAYNASSGATGIPQALPGSKMASIGSDWETNATTQIKWGLQYIASSYGTPCSAWSHSQSVNWY</sequence>
<dbReference type="RefSeq" id="WP_239518707.1">
    <property type="nucleotide sequence ID" value="NZ_BAAAHT010000013.1"/>
</dbReference>
<feature type="transmembrane region" description="Helical" evidence="3">
    <location>
        <begin position="40"/>
        <end position="59"/>
    </location>
</feature>
<feature type="coiled-coil region" evidence="1">
    <location>
        <begin position="159"/>
        <end position="186"/>
    </location>
</feature>
<dbReference type="InterPro" id="IPR023346">
    <property type="entry name" value="Lysozyme-like_dom_sf"/>
</dbReference>
<dbReference type="Proteomes" id="UP000776164">
    <property type="component" value="Unassembled WGS sequence"/>
</dbReference>
<dbReference type="EMBL" id="JAFBBU010000001">
    <property type="protein sequence ID" value="MBM7472448.1"/>
    <property type="molecule type" value="Genomic_DNA"/>
</dbReference>
<protein>
    <submittedName>
        <fullName evidence="4">Chemotaxis protein histidine kinase CheA</fullName>
    </submittedName>
</protein>
<keyword evidence="3" id="KW-1133">Transmembrane helix</keyword>
<evidence type="ECO:0000256" key="2">
    <source>
        <dbReference type="SAM" id="MobiDB-lite"/>
    </source>
</evidence>
<keyword evidence="4" id="KW-0418">Kinase</keyword>
<keyword evidence="3" id="KW-0812">Transmembrane</keyword>
<accession>A0ABS2L5S2</accession>
<proteinExistence type="predicted"/>
<feature type="region of interest" description="Disordered" evidence="2">
    <location>
        <begin position="1"/>
        <end position="25"/>
    </location>
</feature>
<evidence type="ECO:0000313" key="5">
    <source>
        <dbReference type="Proteomes" id="UP000776164"/>
    </source>
</evidence>
<evidence type="ECO:0000313" key="4">
    <source>
        <dbReference type="EMBL" id="MBM7472448.1"/>
    </source>
</evidence>
<evidence type="ECO:0000256" key="3">
    <source>
        <dbReference type="SAM" id="Phobius"/>
    </source>
</evidence>